<dbReference type="AlphaFoldDB" id="A0A9K3GEN3"/>
<feature type="compositionally biased region" description="Pro residues" evidence="2">
    <location>
        <begin position="198"/>
        <end position="210"/>
    </location>
</feature>
<keyword evidence="1" id="KW-0175">Coiled coil</keyword>
<organism evidence="3 4">
    <name type="scientific">Kipferlia bialata</name>
    <dbReference type="NCBI Taxonomy" id="797122"/>
    <lineage>
        <taxon>Eukaryota</taxon>
        <taxon>Metamonada</taxon>
        <taxon>Carpediemonas-like organisms</taxon>
        <taxon>Kipferlia</taxon>
    </lineage>
</organism>
<protein>
    <submittedName>
        <fullName evidence="3">Uncharacterized protein</fullName>
    </submittedName>
</protein>
<evidence type="ECO:0000313" key="3">
    <source>
        <dbReference type="EMBL" id="GIQ79887.1"/>
    </source>
</evidence>
<evidence type="ECO:0000256" key="2">
    <source>
        <dbReference type="SAM" id="MobiDB-lite"/>
    </source>
</evidence>
<keyword evidence="4" id="KW-1185">Reference proteome</keyword>
<feature type="coiled-coil region" evidence="1">
    <location>
        <begin position="457"/>
        <end position="499"/>
    </location>
</feature>
<feature type="region of interest" description="Disordered" evidence="2">
    <location>
        <begin position="839"/>
        <end position="901"/>
    </location>
</feature>
<proteinExistence type="predicted"/>
<evidence type="ECO:0000256" key="1">
    <source>
        <dbReference type="SAM" id="Coils"/>
    </source>
</evidence>
<evidence type="ECO:0000313" key="4">
    <source>
        <dbReference type="Proteomes" id="UP000265618"/>
    </source>
</evidence>
<comment type="caution">
    <text evidence="3">The sequence shown here is derived from an EMBL/GenBank/DDBJ whole genome shotgun (WGS) entry which is preliminary data.</text>
</comment>
<sequence>MDRQVESLRYELQVARQAGNDAIAQARMDVEANVAEAQAEAEQAEAERDQARQDLEALGNRNEVVGSDLYAQTQRLEDVLATTQARHEAERQGMERRVQEMRERVAAKEREYMELQESTEVASSLAHQAAVESEAVSSDELHALQQEVDALEAQRAEAVARAKAEHRRERDRQTEELRALLLREKELVQQLLSSAKPRPLPPSMAPPSTDPCPSLDTVHRQKEAAQGLIEGVSRVHSMLEGAVGTCKEAQASVSCAVSDWVSDVSRHADTVDRTLATLAEDMDKGVEALVECARTDPSSHASATERDAAREREIGTVRQIRAKLRDAAALRDAVIGLATQHTQQLRERERVTRQAIQRAEAACGVLDRRPSLPAGQRLMADVEEAESLALSVQSPIHHTLQPGLEAHAEAVESLVQSVSDARARHTDRVGMVQGVPQQAKCCVDDVVSAVGTRTRTLQAQTEARRQAERERHRLSQMRVTQLQKELTEARESKRLLEESVASYRHGLEGPIADADTQGEAAAAALSECLSLSMGSVQQSLLQEQQHQADLQRDTESLLSSAREHSGERLLLNIDRSQGSLLRGLTTLSGDEPSMTGSDLAIDAPNTCYMRVLASRCQALQSSHDALKATCNSMSGLVETEPKRMARLVEMLTTHIAQRALDGEMDTQTEGEGEGETVDVETHLQTLLSTLTGVCEDSETFGDRLDRDIRHRLELLSEDVRGVIGKGNTQTDGDGLVTRLQATTDKVCALSDLLSLPLPSPSAHMPQPEAVMQTLPGLAESVDAAHATWSEGHALLDQSMQRVVGEREEKAQELRRQRKAVRDGIHALEAQYKDQITQTKHQTARTQAEFRTRTQQDAEEKKAMKAGLAEEARAMSESLSRQDARQRRALDAKRDHALQREEALMTQIQAHRQNTVQ</sequence>
<feature type="coiled-coil region" evidence="1">
    <location>
        <begin position="20"/>
        <end position="190"/>
    </location>
</feature>
<feature type="region of interest" description="Disordered" evidence="2">
    <location>
        <begin position="195"/>
        <end position="216"/>
    </location>
</feature>
<dbReference type="EMBL" id="BDIP01000072">
    <property type="protein sequence ID" value="GIQ79887.1"/>
    <property type="molecule type" value="Genomic_DNA"/>
</dbReference>
<gene>
    <name evidence="3" type="ORF">KIPB_000592</name>
</gene>
<name>A0A9K3GEN3_9EUKA</name>
<reference evidence="3 4" key="1">
    <citation type="journal article" date="2018" name="PLoS ONE">
        <title>The draft genome of Kipferlia bialata reveals reductive genome evolution in fornicate parasites.</title>
        <authorList>
            <person name="Tanifuji G."/>
            <person name="Takabayashi S."/>
            <person name="Kume K."/>
            <person name="Takagi M."/>
            <person name="Nakayama T."/>
            <person name="Kamikawa R."/>
            <person name="Inagaki Y."/>
            <person name="Hashimoto T."/>
        </authorList>
    </citation>
    <scope>NUCLEOTIDE SEQUENCE [LARGE SCALE GENOMIC DNA]</scope>
    <source>
        <strain evidence="3">NY0173</strain>
    </source>
</reference>
<accession>A0A9K3GEN3</accession>
<dbReference type="Proteomes" id="UP000265618">
    <property type="component" value="Unassembled WGS sequence"/>
</dbReference>
<feature type="compositionally biased region" description="Basic and acidic residues" evidence="2">
    <location>
        <begin position="847"/>
        <end position="901"/>
    </location>
</feature>